<evidence type="ECO:0000256" key="2">
    <source>
        <dbReference type="ARBA" id="ARBA00023002"/>
    </source>
</evidence>
<name>A0ABV8ZQX7_9NEIS</name>
<evidence type="ECO:0000313" key="3">
    <source>
        <dbReference type="EMBL" id="MFC4489216.1"/>
    </source>
</evidence>
<dbReference type="PANTHER" id="PTHR43477:SF1">
    <property type="entry name" value="DIHYDROANTICAPSIN 7-DEHYDROGENASE"/>
    <property type="match status" value="1"/>
</dbReference>
<comment type="caution">
    <text evidence="3">The sequence shown here is derived from an EMBL/GenBank/DDBJ whole genome shotgun (WGS) entry which is preliminary data.</text>
</comment>
<dbReference type="Proteomes" id="UP001595999">
    <property type="component" value="Unassembled WGS sequence"/>
</dbReference>
<organism evidence="3 4">
    <name type="scientific">Chromobacterium aquaticum</name>
    <dbReference type="NCBI Taxonomy" id="467180"/>
    <lineage>
        <taxon>Bacteria</taxon>
        <taxon>Pseudomonadati</taxon>
        <taxon>Pseudomonadota</taxon>
        <taxon>Betaproteobacteria</taxon>
        <taxon>Neisseriales</taxon>
        <taxon>Chromobacteriaceae</taxon>
        <taxon>Chromobacterium</taxon>
    </lineage>
</organism>
<dbReference type="NCBIfam" id="NF005754">
    <property type="entry name" value="PRK07578.1"/>
    <property type="match status" value="1"/>
</dbReference>
<dbReference type="InterPro" id="IPR036291">
    <property type="entry name" value="NAD(P)-bd_dom_sf"/>
</dbReference>
<evidence type="ECO:0000313" key="4">
    <source>
        <dbReference type="Proteomes" id="UP001595999"/>
    </source>
</evidence>
<proteinExistence type="inferred from homology"/>
<dbReference type="Gene3D" id="3.40.50.720">
    <property type="entry name" value="NAD(P)-binding Rossmann-like Domain"/>
    <property type="match status" value="1"/>
</dbReference>
<protein>
    <submittedName>
        <fullName evidence="3">Short chain dehydrogenase</fullName>
    </submittedName>
</protein>
<dbReference type="CDD" id="cd11731">
    <property type="entry name" value="Lin1944_like_SDR_c"/>
    <property type="match status" value="1"/>
</dbReference>
<dbReference type="EMBL" id="JBHSEK010000003">
    <property type="protein sequence ID" value="MFC4489216.1"/>
    <property type="molecule type" value="Genomic_DNA"/>
</dbReference>
<reference evidence="4" key="1">
    <citation type="journal article" date="2019" name="Int. J. Syst. Evol. Microbiol.">
        <title>The Global Catalogue of Microorganisms (GCM) 10K type strain sequencing project: providing services to taxonomists for standard genome sequencing and annotation.</title>
        <authorList>
            <consortium name="The Broad Institute Genomics Platform"/>
            <consortium name="The Broad Institute Genome Sequencing Center for Infectious Disease"/>
            <person name="Wu L."/>
            <person name="Ma J."/>
        </authorList>
    </citation>
    <scope>NUCLEOTIDE SEQUENCE [LARGE SCALE GENOMIC DNA]</scope>
    <source>
        <strain evidence="4">CGMCC 4.7608</strain>
    </source>
</reference>
<evidence type="ECO:0000256" key="1">
    <source>
        <dbReference type="ARBA" id="ARBA00006484"/>
    </source>
</evidence>
<dbReference type="SUPFAM" id="SSF51735">
    <property type="entry name" value="NAD(P)-binding Rossmann-fold domains"/>
    <property type="match status" value="1"/>
</dbReference>
<dbReference type="PANTHER" id="PTHR43477">
    <property type="entry name" value="DIHYDROANTICAPSIN 7-DEHYDROGENASE"/>
    <property type="match status" value="1"/>
</dbReference>
<dbReference type="InterPro" id="IPR051122">
    <property type="entry name" value="SDR_DHRS6-like"/>
</dbReference>
<comment type="similarity">
    <text evidence="1">Belongs to the short-chain dehydrogenases/reductases (SDR) family.</text>
</comment>
<keyword evidence="2" id="KW-0560">Oxidoreductase</keyword>
<dbReference type="RefSeq" id="WP_231461161.1">
    <property type="nucleotide sequence ID" value="NZ_JAJOHW010000021.1"/>
</dbReference>
<gene>
    <name evidence="3" type="ORF">ACFO0R_06260</name>
</gene>
<accession>A0ABV8ZQX7</accession>
<sequence length="206" mass="22067">MKILLIGASGHIGQTVIAALDGRHEVITAGRHSGDVRLDIEDENSIIELFRRLPRLDAVAVATGGRNGHLAPLSEMRAEHYRVGLESKLLGQVNTVLHGMDKLNDGGSFTLVGGVWDPQSIVPLFSNLYMVNGALEAFVVAAATELPRRQRINLVAPLLLSESAPQYGHLFRGAPQVSAAEVARAYSLSIEGIQSGQIYRFGAGHG</sequence>
<keyword evidence="4" id="KW-1185">Reference proteome</keyword>